<dbReference type="Pfam" id="PF01510">
    <property type="entry name" value="Amidase_2"/>
    <property type="match status" value="1"/>
</dbReference>
<dbReference type="RefSeq" id="WP_258857477.1">
    <property type="nucleotide sequence ID" value="NZ_JANUGV010000005.1"/>
</dbReference>
<proteinExistence type="inferred from homology"/>
<name>A0ABT2BMZ5_9BURK</name>
<accession>A0ABT2BMZ5</accession>
<dbReference type="InterPro" id="IPR015510">
    <property type="entry name" value="PGRP"/>
</dbReference>
<dbReference type="Proteomes" id="UP001205861">
    <property type="component" value="Unassembled WGS sequence"/>
</dbReference>
<evidence type="ECO:0000259" key="4">
    <source>
        <dbReference type="SMART" id="SM00701"/>
    </source>
</evidence>
<reference evidence="5 6" key="1">
    <citation type="submission" date="2022-08" db="EMBL/GenBank/DDBJ databases">
        <title>Reclassification of Massilia species as members of the genera Telluria, Duganella, Pseudoduganella, Mokoshia gen. nov. and Zemynaea gen. nov. using orthogonal and non-orthogonal genome-based approaches.</title>
        <authorList>
            <person name="Bowman J.P."/>
        </authorList>
    </citation>
    <scope>NUCLEOTIDE SEQUENCE [LARGE SCALE GENOMIC DNA]</scope>
    <source>
        <strain evidence="5 6">JCM 31607</strain>
    </source>
</reference>
<evidence type="ECO:0000256" key="2">
    <source>
        <dbReference type="SAM" id="SignalP"/>
    </source>
</evidence>
<dbReference type="PANTHER" id="PTHR11022">
    <property type="entry name" value="PEPTIDOGLYCAN RECOGNITION PROTEIN"/>
    <property type="match status" value="1"/>
</dbReference>
<evidence type="ECO:0000313" key="5">
    <source>
        <dbReference type="EMBL" id="MCS0609845.1"/>
    </source>
</evidence>
<feature type="signal peptide" evidence="2">
    <location>
        <begin position="1"/>
        <end position="22"/>
    </location>
</feature>
<feature type="domain" description="Peptidoglycan recognition protein family" evidence="4">
    <location>
        <begin position="31"/>
        <end position="172"/>
    </location>
</feature>
<protein>
    <submittedName>
        <fullName evidence="5">Peptidoglycan recognition protein family protein</fullName>
    </submittedName>
</protein>
<dbReference type="SUPFAM" id="SSF55846">
    <property type="entry name" value="N-acetylmuramoyl-L-alanine amidase-like"/>
    <property type="match status" value="1"/>
</dbReference>
<dbReference type="CDD" id="cd06583">
    <property type="entry name" value="PGRP"/>
    <property type="match status" value="1"/>
</dbReference>
<feature type="chain" id="PRO_5047254486" evidence="2">
    <location>
        <begin position="23"/>
        <end position="202"/>
    </location>
</feature>
<organism evidence="5 6">
    <name type="scientific">Massilia solisilvae</name>
    <dbReference type="NCBI Taxonomy" id="1811225"/>
    <lineage>
        <taxon>Bacteria</taxon>
        <taxon>Pseudomonadati</taxon>
        <taxon>Pseudomonadota</taxon>
        <taxon>Betaproteobacteria</taxon>
        <taxon>Burkholderiales</taxon>
        <taxon>Oxalobacteraceae</taxon>
        <taxon>Telluria group</taxon>
        <taxon>Massilia</taxon>
    </lineage>
</organism>
<feature type="domain" description="N-acetylmuramoyl-L-alanine amidase" evidence="3">
    <location>
        <begin position="42"/>
        <end position="179"/>
    </location>
</feature>
<evidence type="ECO:0000313" key="6">
    <source>
        <dbReference type="Proteomes" id="UP001205861"/>
    </source>
</evidence>
<dbReference type="InterPro" id="IPR006619">
    <property type="entry name" value="PGRP_domain_met/bac"/>
</dbReference>
<comment type="caution">
    <text evidence="5">The sequence shown here is derived from an EMBL/GenBank/DDBJ whole genome shotgun (WGS) entry which is preliminary data.</text>
</comment>
<dbReference type="InterPro" id="IPR002502">
    <property type="entry name" value="Amidase_domain"/>
</dbReference>
<evidence type="ECO:0000259" key="3">
    <source>
        <dbReference type="SMART" id="SM00644"/>
    </source>
</evidence>
<dbReference type="EMBL" id="JANUGV010000005">
    <property type="protein sequence ID" value="MCS0609845.1"/>
    <property type="molecule type" value="Genomic_DNA"/>
</dbReference>
<dbReference type="SMART" id="SM00644">
    <property type="entry name" value="Ami_2"/>
    <property type="match status" value="1"/>
</dbReference>
<dbReference type="InterPro" id="IPR036505">
    <property type="entry name" value="Amidase/PGRP_sf"/>
</dbReference>
<evidence type="ECO:0000256" key="1">
    <source>
        <dbReference type="ARBA" id="ARBA00007553"/>
    </source>
</evidence>
<dbReference type="PANTHER" id="PTHR11022:SF41">
    <property type="entry name" value="PEPTIDOGLYCAN-RECOGNITION PROTEIN LC-RELATED"/>
    <property type="match status" value="1"/>
</dbReference>
<comment type="similarity">
    <text evidence="1">Belongs to the N-acetylmuramoyl-L-alanine amidase 2 family.</text>
</comment>
<gene>
    <name evidence="5" type="ORF">NX773_16895</name>
</gene>
<keyword evidence="2" id="KW-0732">Signal</keyword>
<dbReference type="Gene3D" id="3.40.80.10">
    <property type="entry name" value="Peptidoglycan recognition protein-like"/>
    <property type="match status" value="1"/>
</dbReference>
<keyword evidence="6" id="KW-1185">Reference proteome</keyword>
<sequence>MSVKKTFATAALCLLFASAAGAAPALADVERSIVAVSAWGGTPADPALARKQTVSYITLHHQGEPFPEGKDPVQYLRNLQAWSRSTKHWLDIPYHYIIDLDGKIYAGRDIQYAGDTNTEYDPMGHALIEVVGNFEEVQPNQKQLDAVVDLMAMLAAKYHVPLDRIASHRDYSAQTVCPGKNLYRYVQEGYFRHRVAQRLAAQ</sequence>
<dbReference type="SMART" id="SM00701">
    <property type="entry name" value="PGRP"/>
    <property type="match status" value="1"/>
</dbReference>